<keyword evidence="6" id="KW-1185">Reference proteome</keyword>
<evidence type="ECO:0000313" key="5">
    <source>
        <dbReference type="EMBL" id="RPE66604.1"/>
    </source>
</evidence>
<dbReference type="Gene3D" id="3.40.50.2300">
    <property type="match status" value="2"/>
</dbReference>
<dbReference type="SMART" id="SM00354">
    <property type="entry name" value="HTH_LACI"/>
    <property type="match status" value="1"/>
</dbReference>
<evidence type="ECO:0000256" key="3">
    <source>
        <dbReference type="ARBA" id="ARBA00023163"/>
    </source>
</evidence>
<keyword evidence="2 5" id="KW-0238">DNA-binding</keyword>
<keyword evidence="3" id="KW-0804">Transcription</keyword>
<dbReference type="InterPro" id="IPR000843">
    <property type="entry name" value="HTH_LacI"/>
</dbReference>
<dbReference type="InterPro" id="IPR028082">
    <property type="entry name" value="Peripla_BP_I"/>
</dbReference>
<name>A0A3N4V117_9RHOB</name>
<reference evidence="5 6" key="1">
    <citation type="submission" date="2018-11" db="EMBL/GenBank/DDBJ databases">
        <title>Genomic Encyclopedia of Type Strains, Phase IV (KMG-IV): sequencing the most valuable type-strain genomes for metagenomic binning, comparative biology and taxonomic classification.</title>
        <authorList>
            <person name="Goeker M."/>
        </authorList>
    </citation>
    <scope>NUCLEOTIDE SEQUENCE [LARGE SCALE GENOMIC DNA]</scope>
    <source>
        <strain evidence="5 6">DSM 104731</strain>
    </source>
</reference>
<dbReference type="Pfam" id="PF00356">
    <property type="entry name" value="LacI"/>
    <property type="match status" value="1"/>
</dbReference>
<gene>
    <name evidence="5" type="ORF">EDD53_2309</name>
</gene>
<evidence type="ECO:0000313" key="6">
    <source>
        <dbReference type="Proteomes" id="UP000269689"/>
    </source>
</evidence>
<dbReference type="Proteomes" id="UP000269689">
    <property type="component" value="Unassembled WGS sequence"/>
</dbReference>
<dbReference type="GO" id="GO:0003700">
    <property type="term" value="F:DNA-binding transcription factor activity"/>
    <property type="evidence" value="ECO:0007669"/>
    <property type="project" value="TreeGrafter"/>
</dbReference>
<dbReference type="CDD" id="cd06267">
    <property type="entry name" value="PBP1_LacI_sugar_binding-like"/>
    <property type="match status" value="1"/>
</dbReference>
<protein>
    <submittedName>
        <fullName evidence="5">DNA-binding LacI/PurR family transcriptional regulator</fullName>
    </submittedName>
</protein>
<comment type="caution">
    <text evidence="5">The sequence shown here is derived from an EMBL/GenBank/DDBJ whole genome shotgun (WGS) entry which is preliminary data.</text>
</comment>
<feature type="domain" description="HTH lacI-type" evidence="4">
    <location>
        <begin position="10"/>
        <end position="64"/>
    </location>
</feature>
<dbReference type="InterPro" id="IPR010982">
    <property type="entry name" value="Lambda_DNA-bd_dom_sf"/>
</dbReference>
<evidence type="ECO:0000256" key="2">
    <source>
        <dbReference type="ARBA" id="ARBA00023125"/>
    </source>
</evidence>
<organism evidence="5 6">
    <name type="scientific">Pacificibacter maritimus</name>
    <dbReference type="NCBI Taxonomy" id="762213"/>
    <lineage>
        <taxon>Bacteria</taxon>
        <taxon>Pseudomonadati</taxon>
        <taxon>Pseudomonadota</taxon>
        <taxon>Alphaproteobacteria</taxon>
        <taxon>Rhodobacterales</taxon>
        <taxon>Roseobacteraceae</taxon>
        <taxon>Pacificibacter</taxon>
    </lineage>
</organism>
<sequence>MLRMAAEKIKNMEDFARVCGISRPTVSKYFNDPASVRKSTRAQIEAALDRYEYQPNIYAVNQNRRQTKNIGLVVPNLIDPFFAAIARTIESLIIDAGYNPLLLSSHGGPDQEIANLNSLRAIKPAGVLLAPLGRASNADMLSAFSKEIPTVLFDNNLDDVGEAFFGSDSEQSIGVIVDYLCETGEPPVFFEMKTPVNPNAYKRRSAYLSAMARRGEEPNLIQVAGEGWDFEEIGFREGSKMIAQRDLPTNTVLCSNDRLAIGLLSAAYEGGIQVGRGGDSALRIAGHDDHPFSRYTSPSLTTVSQDYSAISARSVDAILGLIETEERKGDREIALFKGHLVKRGSA</sequence>
<accession>A0A3N4V117</accession>
<dbReference type="EMBL" id="RKQK01000003">
    <property type="protein sequence ID" value="RPE66604.1"/>
    <property type="molecule type" value="Genomic_DNA"/>
</dbReference>
<evidence type="ECO:0000259" key="4">
    <source>
        <dbReference type="PROSITE" id="PS50932"/>
    </source>
</evidence>
<dbReference type="PROSITE" id="PS50932">
    <property type="entry name" value="HTH_LACI_2"/>
    <property type="match status" value="1"/>
</dbReference>
<proteinExistence type="predicted"/>
<evidence type="ECO:0000256" key="1">
    <source>
        <dbReference type="ARBA" id="ARBA00023015"/>
    </source>
</evidence>
<dbReference type="AlphaFoldDB" id="A0A3N4V117"/>
<dbReference type="CDD" id="cd01392">
    <property type="entry name" value="HTH_LacI"/>
    <property type="match status" value="1"/>
</dbReference>
<dbReference type="InterPro" id="IPR046335">
    <property type="entry name" value="LacI/GalR-like_sensor"/>
</dbReference>
<dbReference type="GO" id="GO:0000976">
    <property type="term" value="F:transcription cis-regulatory region binding"/>
    <property type="evidence" value="ECO:0007669"/>
    <property type="project" value="TreeGrafter"/>
</dbReference>
<keyword evidence="1" id="KW-0805">Transcription regulation</keyword>
<dbReference type="PANTHER" id="PTHR30146">
    <property type="entry name" value="LACI-RELATED TRANSCRIPTIONAL REPRESSOR"/>
    <property type="match status" value="1"/>
</dbReference>
<dbReference type="Gene3D" id="1.10.260.40">
    <property type="entry name" value="lambda repressor-like DNA-binding domains"/>
    <property type="match status" value="1"/>
</dbReference>
<dbReference type="SUPFAM" id="SSF47413">
    <property type="entry name" value="lambda repressor-like DNA-binding domains"/>
    <property type="match status" value="1"/>
</dbReference>
<dbReference type="Pfam" id="PF13377">
    <property type="entry name" value="Peripla_BP_3"/>
    <property type="match status" value="1"/>
</dbReference>
<dbReference type="PANTHER" id="PTHR30146:SF109">
    <property type="entry name" value="HTH-TYPE TRANSCRIPTIONAL REGULATOR GALS"/>
    <property type="match status" value="1"/>
</dbReference>
<dbReference type="SUPFAM" id="SSF53822">
    <property type="entry name" value="Periplasmic binding protein-like I"/>
    <property type="match status" value="1"/>
</dbReference>